<accession>A0ABZ2M9T6</accession>
<evidence type="ECO:0000313" key="2">
    <source>
        <dbReference type="Proteomes" id="UP001370348"/>
    </source>
</evidence>
<dbReference type="SUPFAM" id="SSF88713">
    <property type="entry name" value="Glycoside hydrolase/deacetylase"/>
    <property type="match status" value="1"/>
</dbReference>
<reference evidence="1 2" key="1">
    <citation type="submission" date="2021-12" db="EMBL/GenBank/DDBJ databases">
        <title>Discovery of the Pendulisporaceae a myxobacterial family with distinct sporulation behavior and unique specialized metabolism.</title>
        <authorList>
            <person name="Garcia R."/>
            <person name="Popoff A."/>
            <person name="Bader C.D."/>
            <person name="Loehr J."/>
            <person name="Walesch S."/>
            <person name="Walt C."/>
            <person name="Boldt J."/>
            <person name="Bunk B."/>
            <person name="Haeckl F.J.F.P.J."/>
            <person name="Gunesch A.P."/>
            <person name="Birkelbach J."/>
            <person name="Nuebel U."/>
            <person name="Pietschmann T."/>
            <person name="Bach T."/>
            <person name="Mueller R."/>
        </authorList>
    </citation>
    <scope>NUCLEOTIDE SEQUENCE [LARGE SCALE GENOMIC DNA]</scope>
    <source>
        <strain evidence="1 2">MSr11954</strain>
    </source>
</reference>
<keyword evidence="2" id="KW-1185">Reference proteome</keyword>
<dbReference type="InterPro" id="IPR011330">
    <property type="entry name" value="Glyco_hydro/deAcase_b/a-brl"/>
</dbReference>
<proteinExistence type="predicted"/>
<sequence length="328" mass="35658">MASYLLVTIDCECDKGPKWRSQRPLAFAGVLEGIAGRLQPLFSRYGAKPTYLLSAEVIRDERSADALAHLKGDHELGTHLHGEFAEPGAFEPEVTDAFQRDYPRDVEAAKLRYLTELFARTFGRQPTSFRAGRFGIGPHSIPILEELGYAVESSVTPHMDWAPNGAPGLAFLDAPTQPYHPDPVHPGRPGSSPILEVPLTIRPHPLGRLPVVGTRLEPRWLRPTRTSSEAMIRLAQEEIRSANAAVPGRPVVLNAMFHNVEIIPDASPYAKNEREARAILSRLEGLLAFARAEGIRVIGLSDTAALFPSPNAPAAARGTEAARGHGAS</sequence>
<dbReference type="Proteomes" id="UP001370348">
    <property type="component" value="Chromosome"/>
</dbReference>
<dbReference type="EMBL" id="CP089984">
    <property type="protein sequence ID" value="WXB19269.1"/>
    <property type="molecule type" value="Genomic_DNA"/>
</dbReference>
<evidence type="ECO:0008006" key="3">
    <source>
        <dbReference type="Google" id="ProtNLM"/>
    </source>
</evidence>
<organism evidence="1 2">
    <name type="scientific">Pendulispora albinea</name>
    <dbReference type="NCBI Taxonomy" id="2741071"/>
    <lineage>
        <taxon>Bacteria</taxon>
        <taxon>Pseudomonadati</taxon>
        <taxon>Myxococcota</taxon>
        <taxon>Myxococcia</taxon>
        <taxon>Myxococcales</taxon>
        <taxon>Sorangiineae</taxon>
        <taxon>Pendulisporaceae</taxon>
        <taxon>Pendulispora</taxon>
    </lineage>
</organism>
<name>A0ABZ2M9T6_9BACT</name>
<gene>
    <name evidence="1" type="ORF">LZC94_18800</name>
</gene>
<evidence type="ECO:0000313" key="1">
    <source>
        <dbReference type="EMBL" id="WXB19269.1"/>
    </source>
</evidence>
<protein>
    <recommendedName>
        <fullName evidence="3">Polysaccharide deacetylase</fullName>
    </recommendedName>
</protein>
<dbReference type="RefSeq" id="WP_394828893.1">
    <property type="nucleotide sequence ID" value="NZ_CP089984.1"/>
</dbReference>
<dbReference type="Gene3D" id="3.20.20.370">
    <property type="entry name" value="Glycoside hydrolase/deacetylase"/>
    <property type="match status" value="1"/>
</dbReference>